<dbReference type="InterPro" id="IPR011051">
    <property type="entry name" value="RmlC_Cupin_sf"/>
</dbReference>
<keyword evidence="1" id="KW-0479">Metal-binding</keyword>
<dbReference type="InterPro" id="IPR051610">
    <property type="entry name" value="GPI/OXD"/>
</dbReference>
<reference evidence="3 4" key="1">
    <citation type="submission" date="2017-02" db="EMBL/GenBank/DDBJ databases">
        <authorList>
            <person name="Peterson S.W."/>
        </authorList>
    </citation>
    <scope>NUCLEOTIDE SEQUENCE [LARGE SCALE GENOMIC DNA]</scope>
    <source>
        <strain evidence="3 4">DSM 9653</strain>
    </source>
</reference>
<evidence type="ECO:0000259" key="2">
    <source>
        <dbReference type="Pfam" id="PF07883"/>
    </source>
</evidence>
<dbReference type="EMBL" id="FUYX01000001">
    <property type="protein sequence ID" value="SKB38374.1"/>
    <property type="molecule type" value="Genomic_DNA"/>
</dbReference>
<name>A0A1T5ATN9_9HYPH</name>
<feature type="domain" description="Cupin type-2" evidence="2">
    <location>
        <begin position="35"/>
        <end position="102"/>
    </location>
</feature>
<evidence type="ECO:0000256" key="1">
    <source>
        <dbReference type="ARBA" id="ARBA00022723"/>
    </source>
</evidence>
<accession>A0A1T5ATN9</accession>
<organism evidence="3 4">
    <name type="scientific">Bosea thiooxidans</name>
    <dbReference type="NCBI Taxonomy" id="53254"/>
    <lineage>
        <taxon>Bacteria</taxon>
        <taxon>Pseudomonadati</taxon>
        <taxon>Pseudomonadota</taxon>
        <taxon>Alphaproteobacteria</taxon>
        <taxon>Hyphomicrobiales</taxon>
        <taxon>Boseaceae</taxon>
        <taxon>Bosea</taxon>
    </lineage>
</organism>
<evidence type="ECO:0000313" key="3">
    <source>
        <dbReference type="EMBL" id="SKB38374.1"/>
    </source>
</evidence>
<keyword evidence="3" id="KW-0413">Isomerase</keyword>
<dbReference type="PANTHER" id="PTHR35848">
    <property type="entry name" value="OXALATE-BINDING PROTEIN"/>
    <property type="match status" value="1"/>
</dbReference>
<dbReference type="Pfam" id="PF07883">
    <property type="entry name" value="Cupin_2"/>
    <property type="match status" value="1"/>
</dbReference>
<sequence>MTMPAMIDSSILRSGASRTARFEGGGYGSQVSFFLVDNEPGQGPGLHVHPYSETWVVRSGEAEFTVGGEKLRAGAGAIVVGPAGIPHKFVNIGPGRLELICIHANGAIVQDWVEDGVAA</sequence>
<gene>
    <name evidence="3" type="ORF">SAMN05660750_00472</name>
</gene>
<dbReference type="GO" id="GO:0016853">
    <property type="term" value="F:isomerase activity"/>
    <property type="evidence" value="ECO:0007669"/>
    <property type="project" value="UniProtKB-KW"/>
</dbReference>
<dbReference type="Gene3D" id="2.60.120.10">
    <property type="entry name" value="Jelly Rolls"/>
    <property type="match status" value="1"/>
</dbReference>
<evidence type="ECO:0000313" key="4">
    <source>
        <dbReference type="Proteomes" id="UP000190130"/>
    </source>
</evidence>
<dbReference type="InterPro" id="IPR013096">
    <property type="entry name" value="Cupin_2"/>
</dbReference>
<dbReference type="PANTHER" id="PTHR35848:SF6">
    <property type="entry name" value="CUPIN TYPE-2 DOMAIN-CONTAINING PROTEIN"/>
    <property type="match status" value="1"/>
</dbReference>
<dbReference type="InterPro" id="IPR014710">
    <property type="entry name" value="RmlC-like_jellyroll"/>
</dbReference>
<protein>
    <submittedName>
        <fullName evidence="3">Mannose-6-phosphate isomerase, cupin superfamily</fullName>
    </submittedName>
</protein>
<dbReference type="SUPFAM" id="SSF51182">
    <property type="entry name" value="RmlC-like cupins"/>
    <property type="match status" value="1"/>
</dbReference>
<dbReference type="Proteomes" id="UP000190130">
    <property type="component" value="Unassembled WGS sequence"/>
</dbReference>
<proteinExistence type="predicted"/>
<dbReference type="GO" id="GO:0046872">
    <property type="term" value="F:metal ion binding"/>
    <property type="evidence" value="ECO:0007669"/>
    <property type="project" value="UniProtKB-KW"/>
</dbReference>
<dbReference type="AlphaFoldDB" id="A0A1T5ATN9"/>